<dbReference type="HOGENOM" id="CLU_2797345_0_0_1"/>
<name>U5DFB2_AMBTC</name>
<evidence type="ECO:0000313" key="2">
    <source>
        <dbReference type="EMBL" id="ERN20137.1"/>
    </source>
</evidence>
<feature type="region of interest" description="Disordered" evidence="1">
    <location>
        <begin position="1"/>
        <end position="35"/>
    </location>
</feature>
<dbReference type="EMBL" id="KI392060">
    <property type="protein sequence ID" value="ERN20137.1"/>
    <property type="molecule type" value="Genomic_DNA"/>
</dbReference>
<evidence type="ECO:0000313" key="3">
    <source>
        <dbReference type="Proteomes" id="UP000017836"/>
    </source>
</evidence>
<keyword evidence="3" id="KW-1185">Reference proteome</keyword>
<proteinExistence type="predicted"/>
<dbReference type="Gramene" id="ERN20137">
    <property type="protein sequence ID" value="ERN20137"/>
    <property type="gene ID" value="AMTR_s00066p00075050"/>
</dbReference>
<sequence length="68" mass="7252">MKSLEPQRSDNGGSSSNNINKRSDNGGPSSSNINKRSDILCCGNAVLGHSARTIQRRAPTVQRRASVV</sequence>
<dbReference type="AlphaFoldDB" id="U5DFB2"/>
<reference evidence="3" key="1">
    <citation type="journal article" date="2013" name="Science">
        <title>The Amborella genome and the evolution of flowering plants.</title>
        <authorList>
            <consortium name="Amborella Genome Project"/>
        </authorList>
    </citation>
    <scope>NUCLEOTIDE SEQUENCE [LARGE SCALE GENOMIC DNA]</scope>
</reference>
<dbReference type="Proteomes" id="UP000017836">
    <property type="component" value="Unassembled WGS sequence"/>
</dbReference>
<feature type="compositionally biased region" description="Low complexity" evidence="1">
    <location>
        <begin position="9"/>
        <end position="20"/>
    </location>
</feature>
<gene>
    <name evidence="2" type="ORF">AMTR_s00066p00075050</name>
</gene>
<protein>
    <submittedName>
        <fullName evidence="2">Uncharacterized protein</fullName>
    </submittedName>
</protein>
<evidence type="ECO:0000256" key="1">
    <source>
        <dbReference type="SAM" id="MobiDB-lite"/>
    </source>
</evidence>
<accession>U5DFB2</accession>
<organism evidence="2 3">
    <name type="scientific">Amborella trichopoda</name>
    <dbReference type="NCBI Taxonomy" id="13333"/>
    <lineage>
        <taxon>Eukaryota</taxon>
        <taxon>Viridiplantae</taxon>
        <taxon>Streptophyta</taxon>
        <taxon>Embryophyta</taxon>
        <taxon>Tracheophyta</taxon>
        <taxon>Spermatophyta</taxon>
        <taxon>Magnoliopsida</taxon>
        <taxon>Amborellales</taxon>
        <taxon>Amborellaceae</taxon>
        <taxon>Amborella</taxon>
    </lineage>
</organism>